<gene>
    <name evidence="1" type="ORF">D1224_01975</name>
</gene>
<dbReference type="PIRSF" id="PIRSF032064">
    <property type="entry name" value="UCP032064"/>
    <property type="match status" value="1"/>
</dbReference>
<comment type="caution">
    <text evidence="1">The sequence shown here is derived from an EMBL/GenBank/DDBJ whole genome shotgun (WGS) entry which is preliminary data.</text>
</comment>
<dbReference type="EMBL" id="QWGB01000004">
    <property type="protein sequence ID" value="RIJ25907.1"/>
    <property type="molecule type" value="Genomic_DNA"/>
</dbReference>
<dbReference type="Pfam" id="PF05258">
    <property type="entry name" value="DciA"/>
    <property type="match status" value="1"/>
</dbReference>
<protein>
    <submittedName>
        <fullName evidence="1">DUF721 domain-containing protein</fullName>
    </submittedName>
</protein>
<dbReference type="PANTHER" id="PTHR36456">
    <property type="entry name" value="UPF0232 PROTEIN SCO3875"/>
    <property type="match status" value="1"/>
</dbReference>
<dbReference type="RefSeq" id="WP_119378257.1">
    <property type="nucleotide sequence ID" value="NZ_QWGB01000004.1"/>
</dbReference>
<dbReference type="PANTHER" id="PTHR36456:SF1">
    <property type="entry name" value="UPF0232 PROTEIN SCO3875"/>
    <property type="match status" value="1"/>
</dbReference>
<dbReference type="InterPro" id="IPR007922">
    <property type="entry name" value="DciA-like"/>
</dbReference>
<sequence length="195" mass="21094">MQGTITFMVMRSSLDPLEEARARIRLRHARAKPVAPTPKTIGTLSQRIARDRVPDKGPAIGRLKLIWAETVGAQIARVCEPEKIGSGGKGKGRVLTVQCIPAASTMIQHQSELIRQRVSVALGGDIAEIRIKQGPLTRQPAPKPVRTRRPLTADERAALEASVAKIEDRALRDAVLALGEAVLASDETPNLPDRA</sequence>
<dbReference type="AlphaFoldDB" id="A0A399R7P0"/>
<name>A0A399R7P0_9PROT</name>
<reference evidence="1 2" key="1">
    <citation type="submission" date="2018-08" db="EMBL/GenBank/DDBJ databases">
        <title>Henriciella mobilis sp. nov., isolated from seawater.</title>
        <authorList>
            <person name="Cheng H."/>
            <person name="Wu Y.-H."/>
            <person name="Xu X.-W."/>
            <person name="Guo L.-L."/>
        </authorList>
    </citation>
    <scope>NUCLEOTIDE SEQUENCE [LARGE SCALE GENOMIC DNA]</scope>
    <source>
        <strain evidence="1 2">CCUG66934</strain>
    </source>
</reference>
<accession>A0A399R7P0</accession>
<evidence type="ECO:0000313" key="2">
    <source>
        <dbReference type="Proteomes" id="UP000265431"/>
    </source>
</evidence>
<dbReference type="InterPro" id="IPR010593">
    <property type="entry name" value="DUF1159"/>
</dbReference>
<proteinExistence type="predicted"/>
<dbReference type="OrthoDB" id="7160947at2"/>
<keyword evidence="2" id="KW-1185">Reference proteome</keyword>
<dbReference type="Proteomes" id="UP000265431">
    <property type="component" value="Unassembled WGS sequence"/>
</dbReference>
<organism evidence="1 2">
    <name type="scientific">Henriciella barbarensis</name>
    <dbReference type="NCBI Taxonomy" id="86342"/>
    <lineage>
        <taxon>Bacteria</taxon>
        <taxon>Pseudomonadati</taxon>
        <taxon>Pseudomonadota</taxon>
        <taxon>Alphaproteobacteria</taxon>
        <taxon>Hyphomonadales</taxon>
        <taxon>Hyphomonadaceae</taxon>
        <taxon>Henriciella</taxon>
    </lineage>
</organism>
<evidence type="ECO:0000313" key="1">
    <source>
        <dbReference type="EMBL" id="RIJ25907.1"/>
    </source>
</evidence>